<name>A0A180GRT6_PUCT1</name>
<dbReference type="EnsemblFungi" id="PTTG_12117-t43_1">
    <property type="protein sequence ID" value="PTTG_12117-t43_1-p1"/>
    <property type="gene ID" value="PTTG_12117"/>
</dbReference>
<accession>A0A180GRT6</accession>
<dbReference type="Proteomes" id="UP000005240">
    <property type="component" value="Unassembled WGS sequence"/>
</dbReference>
<evidence type="ECO:0000313" key="5">
    <source>
        <dbReference type="Proteomes" id="UP000005240"/>
    </source>
</evidence>
<feature type="region of interest" description="Disordered" evidence="1">
    <location>
        <begin position="384"/>
        <end position="403"/>
    </location>
</feature>
<feature type="compositionally biased region" description="Low complexity" evidence="1">
    <location>
        <begin position="207"/>
        <end position="239"/>
    </location>
</feature>
<feature type="compositionally biased region" description="Polar residues" evidence="1">
    <location>
        <begin position="411"/>
        <end position="434"/>
    </location>
</feature>
<keyword evidence="2" id="KW-0472">Membrane</keyword>
<dbReference type="OrthoDB" id="2505942at2759"/>
<sequence length="493" mass="52824">MTIAQPPLMTSDRSDSPIPVISPTIDTGQTISGAQSYISPYSASLITGHQINMPTDTASIPRSPIVSNQFSTAQPKLAGSASQLGSSSIAAGPMPEKVGEIGYVPPAEPTLPPNLVTRDFAPQTELGVELSTPSQFLRPVRSAQAWSPTLSGSYHGHGPTRPNKPRERITPFRMFFKPVLLAAFGVIVISLTFVGLAQVQERINNNNKNNRAKAASSSSDDLPNPSNHDDTSSGSTVGSSNGGGNNNASFVYIGTFFIVALLVEIWIFVGALRRLYHRLGLWVDQEYSTQLPDLSDPEATFPPPVLPLWAKFLGIKPQAVRRPLLPSYMAVLGIIRNGGRSGSNAEGTGDAEDSEVIRTLAIGQGQAAPAFNGEEFQRSTVILRGPPKRNSTLSNSPSVRSGGLLRSLSRTFTGGFSHSNSTSQTNENGHPTNANRRVSVASVMSHGRRMSGAHMTIPEARENSLNEHSTTIELSEVPLTHNAAYLHHLRRAN</sequence>
<reference evidence="4" key="4">
    <citation type="submission" date="2025-05" db="UniProtKB">
        <authorList>
            <consortium name="EnsemblFungi"/>
        </authorList>
    </citation>
    <scope>IDENTIFICATION</scope>
    <source>
        <strain evidence="4">isolate 1-1 / race 1 (BBBD)</strain>
    </source>
</reference>
<reference evidence="3" key="2">
    <citation type="submission" date="2016-05" db="EMBL/GenBank/DDBJ databases">
        <title>Comparative analysis highlights variable genome content of wheat rusts and divergence of the mating loci.</title>
        <authorList>
            <person name="Cuomo C.A."/>
            <person name="Bakkeren G."/>
            <person name="Szabo L."/>
            <person name="Khalil H."/>
            <person name="Joly D."/>
            <person name="Goldberg J."/>
            <person name="Young S."/>
            <person name="Zeng Q."/>
            <person name="Fellers J."/>
        </authorList>
    </citation>
    <scope>NUCLEOTIDE SEQUENCE [LARGE SCALE GENOMIC DNA]</scope>
    <source>
        <strain evidence="3">1-1 BBBD Race 1</strain>
    </source>
</reference>
<keyword evidence="2" id="KW-1133">Transmembrane helix</keyword>
<feature type="transmembrane region" description="Helical" evidence="2">
    <location>
        <begin position="174"/>
        <end position="197"/>
    </location>
</feature>
<dbReference type="VEuPathDB" id="FungiDB:PTTG_12117"/>
<gene>
    <name evidence="3" type="ORF">PTTG_12117</name>
</gene>
<feature type="region of interest" description="Disordered" evidence="1">
    <location>
        <begin position="410"/>
        <end position="434"/>
    </location>
</feature>
<organism evidence="3">
    <name type="scientific">Puccinia triticina (isolate 1-1 / race 1 (BBBD))</name>
    <name type="common">Brown leaf rust fungus</name>
    <dbReference type="NCBI Taxonomy" id="630390"/>
    <lineage>
        <taxon>Eukaryota</taxon>
        <taxon>Fungi</taxon>
        <taxon>Dikarya</taxon>
        <taxon>Basidiomycota</taxon>
        <taxon>Pucciniomycotina</taxon>
        <taxon>Pucciniomycetes</taxon>
        <taxon>Pucciniales</taxon>
        <taxon>Pucciniaceae</taxon>
        <taxon>Puccinia</taxon>
    </lineage>
</organism>
<dbReference type="EMBL" id="ADAS02000032">
    <property type="protein sequence ID" value="OAV95099.1"/>
    <property type="molecule type" value="Genomic_DNA"/>
</dbReference>
<dbReference type="AlphaFoldDB" id="A0A180GRT6"/>
<reference evidence="4 5" key="3">
    <citation type="journal article" date="2017" name="G3 (Bethesda)">
        <title>Comparative analysis highlights variable genome content of wheat rusts and divergence of the mating loci.</title>
        <authorList>
            <person name="Cuomo C.A."/>
            <person name="Bakkeren G."/>
            <person name="Khalil H.B."/>
            <person name="Panwar V."/>
            <person name="Joly D."/>
            <person name="Linning R."/>
            <person name="Sakthikumar S."/>
            <person name="Song X."/>
            <person name="Adiconis X."/>
            <person name="Fan L."/>
            <person name="Goldberg J.M."/>
            <person name="Levin J.Z."/>
            <person name="Young S."/>
            <person name="Zeng Q."/>
            <person name="Anikster Y."/>
            <person name="Bruce M."/>
            <person name="Wang M."/>
            <person name="Yin C."/>
            <person name="McCallum B."/>
            <person name="Szabo L.J."/>
            <person name="Hulbert S."/>
            <person name="Chen X."/>
            <person name="Fellers J.P."/>
        </authorList>
    </citation>
    <scope>NUCLEOTIDE SEQUENCE</scope>
    <source>
        <strain evidence="5">Isolate 1-1 / race 1 (BBBD)</strain>
        <strain evidence="4">isolate 1-1 / race 1 (BBBD)</strain>
    </source>
</reference>
<evidence type="ECO:0000256" key="1">
    <source>
        <dbReference type="SAM" id="MobiDB-lite"/>
    </source>
</evidence>
<protein>
    <submittedName>
        <fullName evidence="3 4">Uncharacterized protein</fullName>
    </submittedName>
</protein>
<feature type="region of interest" description="Disordered" evidence="1">
    <location>
        <begin position="207"/>
        <end position="241"/>
    </location>
</feature>
<feature type="compositionally biased region" description="Polar residues" evidence="1">
    <location>
        <begin position="389"/>
        <end position="399"/>
    </location>
</feature>
<proteinExistence type="predicted"/>
<reference evidence="3" key="1">
    <citation type="submission" date="2009-11" db="EMBL/GenBank/DDBJ databases">
        <authorList>
            <consortium name="The Broad Institute Genome Sequencing Platform"/>
            <person name="Ward D."/>
            <person name="Feldgarden M."/>
            <person name="Earl A."/>
            <person name="Young S.K."/>
            <person name="Zeng Q."/>
            <person name="Koehrsen M."/>
            <person name="Alvarado L."/>
            <person name="Berlin A."/>
            <person name="Bochicchio J."/>
            <person name="Borenstein D."/>
            <person name="Chapman S.B."/>
            <person name="Chen Z."/>
            <person name="Engels R."/>
            <person name="Freedman E."/>
            <person name="Gellesch M."/>
            <person name="Goldberg J."/>
            <person name="Griggs A."/>
            <person name="Gujja S."/>
            <person name="Heilman E."/>
            <person name="Heiman D."/>
            <person name="Hepburn T."/>
            <person name="Howarth C."/>
            <person name="Jen D."/>
            <person name="Larson L."/>
            <person name="Lewis B."/>
            <person name="Mehta T."/>
            <person name="Park D."/>
            <person name="Pearson M."/>
            <person name="Roberts A."/>
            <person name="Saif S."/>
            <person name="Shea T."/>
            <person name="Shenoy N."/>
            <person name="Sisk P."/>
            <person name="Stolte C."/>
            <person name="Sykes S."/>
            <person name="Thomson T."/>
            <person name="Walk T."/>
            <person name="White J."/>
            <person name="Yandava C."/>
            <person name="Izard J."/>
            <person name="Baranova O.V."/>
            <person name="Blanton J.M."/>
            <person name="Tanner A.C."/>
            <person name="Dewhirst F.E."/>
            <person name="Haas B."/>
            <person name="Nusbaum C."/>
            <person name="Birren B."/>
        </authorList>
    </citation>
    <scope>NUCLEOTIDE SEQUENCE [LARGE SCALE GENOMIC DNA]</scope>
    <source>
        <strain evidence="3">1-1 BBBD Race 1</strain>
    </source>
</reference>
<evidence type="ECO:0000256" key="2">
    <source>
        <dbReference type="SAM" id="Phobius"/>
    </source>
</evidence>
<feature type="transmembrane region" description="Helical" evidence="2">
    <location>
        <begin position="250"/>
        <end position="272"/>
    </location>
</feature>
<keyword evidence="5" id="KW-1185">Reference proteome</keyword>
<evidence type="ECO:0000313" key="4">
    <source>
        <dbReference type="EnsemblFungi" id="PTTG_12117-t43_1-p1"/>
    </source>
</evidence>
<keyword evidence="2" id="KW-0812">Transmembrane</keyword>
<evidence type="ECO:0000313" key="3">
    <source>
        <dbReference type="EMBL" id="OAV95099.1"/>
    </source>
</evidence>